<gene>
    <name evidence="2" type="ORF">Tci_886172</name>
</gene>
<dbReference type="EMBL" id="BKCJ011277813">
    <property type="protein sequence ID" value="GFD14203.1"/>
    <property type="molecule type" value="Genomic_DNA"/>
</dbReference>
<evidence type="ECO:0000313" key="2">
    <source>
        <dbReference type="EMBL" id="GFD14203.1"/>
    </source>
</evidence>
<name>A0A699TWL3_TANCI</name>
<evidence type="ECO:0000256" key="1">
    <source>
        <dbReference type="SAM" id="MobiDB-lite"/>
    </source>
</evidence>
<dbReference type="AlphaFoldDB" id="A0A699TWL3"/>
<organism evidence="2">
    <name type="scientific">Tanacetum cinerariifolium</name>
    <name type="common">Dalmatian daisy</name>
    <name type="synonym">Chrysanthemum cinerariifolium</name>
    <dbReference type="NCBI Taxonomy" id="118510"/>
    <lineage>
        <taxon>Eukaryota</taxon>
        <taxon>Viridiplantae</taxon>
        <taxon>Streptophyta</taxon>
        <taxon>Embryophyta</taxon>
        <taxon>Tracheophyta</taxon>
        <taxon>Spermatophyta</taxon>
        <taxon>Magnoliopsida</taxon>
        <taxon>eudicotyledons</taxon>
        <taxon>Gunneridae</taxon>
        <taxon>Pentapetalae</taxon>
        <taxon>asterids</taxon>
        <taxon>campanulids</taxon>
        <taxon>Asterales</taxon>
        <taxon>Asteraceae</taxon>
        <taxon>Asteroideae</taxon>
        <taxon>Anthemideae</taxon>
        <taxon>Anthemidinae</taxon>
        <taxon>Tanacetum</taxon>
    </lineage>
</organism>
<comment type="caution">
    <text evidence="2">The sequence shown here is derived from an EMBL/GenBank/DDBJ whole genome shotgun (WGS) entry which is preliminary data.</text>
</comment>
<feature type="non-terminal residue" evidence="2">
    <location>
        <position position="138"/>
    </location>
</feature>
<proteinExistence type="predicted"/>
<sequence>AARAKANVGPGHGYRRGVHGYGHHASAGAARGGVRHGQGIRLGGRRAGRISERHGGVGGRGAAEAPIHLACHGRGPQLRWHARAQRHGRAGPGYGQRVYGYADSSRGRAAAGADYRQRIHLRDGGAGGVREGHGRVGG</sequence>
<feature type="region of interest" description="Disordered" evidence="1">
    <location>
        <begin position="26"/>
        <end position="61"/>
    </location>
</feature>
<protein>
    <submittedName>
        <fullName evidence="2">Uncharacterized protein</fullName>
    </submittedName>
</protein>
<reference evidence="2" key="1">
    <citation type="journal article" date="2019" name="Sci. Rep.">
        <title>Draft genome of Tanacetum cinerariifolium, the natural source of mosquito coil.</title>
        <authorList>
            <person name="Yamashiro T."/>
            <person name="Shiraishi A."/>
            <person name="Satake H."/>
            <person name="Nakayama K."/>
        </authorList>
    </citation>
    <scope>NUCLEOTIDE SEQUENCE</scope>
</reference>
<feature type="non-terminal residue" evidence="2">
    <location>
        <position position="1"/>
    </location>
</feature>
<accession>A0A699TWL3</accession>